<organism evidence="2 3">
    <name type="scientific">Penicillium hordei</name>
    <dbReference type="NCBI Taxonomy" id="40994"/>
    <lineage>
        <taxon>Eukaryota</taxon>
        <taxon>Fungi</taxon>
        <taxon>Dikarya</taxon>
        <taxon>Ascomycota</taxon>
        <taxon>Pezizomycotina</taxon>
        <taxon>Eurotiomycetes</taxon>
        <taxon>Eurotiomycetidae</taxon>
        <taxon>Eurotiales</taxon>
        <taxon>Aspergillaceae</taxon>
        <taxon>Penicillium</taxon>
    </lineage>
</organism>
<dbReference type="EMBL" id="JAQJAE010000006">
    <property type="protein sequence ID" value="KAJ5588786.1"/>
    <property type="molecule type" value="Genomic_DNA"/>
</dbReference>
<feature type="region of interest" description="Disordered" evidence="1">
    <location>
        <begin position="329"/>
        <end position="371"/>
    </location>
</feature>
<accession>A0AAD6DM86</accession>
<feature type="compositionally biased region" description="Polar residues" evidence="1">
    <location>
        <begin position="423"/>
        <end position="435"/>
    </location>
</feature>
<dbReference type="RefSeq" id="XP_056747805.1">
    <property type="nucleotide sequence ID" value="XM_056902518.1"/>
</dbReference>
<dbReference type="AlphaFoldDB" id="A0AAD6DM86"/>
<dbReference type="GeneID" id="81592760"/>
<feature type="compositionally biased region" description="Basic residues" evidence="1">
    <location>
        <begin position="331"/>
        <end position="352"/>
    </location>
</feature>
<evidence type="ECO:0000313" key="2">
    <source>
        <dbReference type="EMBL" id="KAJ5588786.1"/>
    </source>
</evidence>
<reference evidence="2" key="1">
    <citation type="journal article" date="2023" name="IMA Fungus">
        <title>Comparative genomic study of the Penicillium genus elucidates a diverse pangenome and 15 lateral gene transfer events.</title>
        <authorList>
            <person name="Petersen C."/>
            <person name="Sorensen T."/>
            <person name="Nielsen M.R."/>
            <person name="Sondergaard T.E."/>
            <person name="Sorensen J.L."/>
            <person name="Fitzpatrick D.A."/>
            <person name="Frisvad J.C."/>
            <person name="Nielsen K.L."/>
        </authorList>
    </citation>
    <scope>NUCLEOTIDE SEQUENCE</scope>
    <source>
        <strain evidence="2">IBT 12815</strain>
    </source>
</reference>
<dbReference type="InterPro" id="IPR018247">
    <property type="entry name" value="EF_Hand_1_Ca_BS"/>
</dbReference>
<comment type="caution">
    <text evidence="2">The sequence shown here is derived from an EMBL/GenBank/DDBJ whole genome shotgun (WGS) entry which is preliminary data.</text>
</comment>
<evidence type="ECO:0000313" key="3">
    <source>
        <dbReference type="Proteomes" id="UP001213799"/>
    </source>
</evidence>
<name>A0AAD6DM86_9EURO</name>
<protein>
    <submittedName>
        <fullName evidence="2">Uncharacterized protein</fullName>
    </submittedName>
</protein>
<reference evidence="2" key="2">
    <citation type="submission" date="2023-01" db="EMBL/GenBank/DDBJ databases">
        <authorList>
            <person name="Petersen C."/>
        </authorList>
    </citation>
    <scope>NUCLEOTIDE SEQUENCE</scope>
    <source>
        <strain evidence="2">IBT 12815</strain>
    </source>
</reference>
<dbReference type="PROSITE" id="PS00018">
    <property type="entry name" value="EF_HAND_1"/>
    <property type="match status" value="1"/>
</dbReference>
<sequence length="538" mass="60011">MFGRPFLSYDIAPSPFPAYHPTMAYLQQHHSQPPASVNNNTSCPSNGDVIAVLKTLPKDHPFGVVDDKQKLEFLRQLYVPLRRLFNTTTTSSKANRDRVKNINHLEVLQTLRDRFPRFEENPFEFWESPIESLPRYSEQAERNRAKTFLEGAAQLDNNIDEQRILRRFVAVSAYKLFRRAIPTSESRVMTTSVKRFLIRAGLSISDDDVDKYGDIIRRGQRHTNFCQELAAGVLVHKSVEAVDISDGGVVNREEYNEIYGPLFFPSIPDSIWDDKGLVGEDFNLTIQYLRGIDINKKSEESNATSMAKFLLDFHAKFIWIAEIDPGQSLTGKRKHDTKMHARAGGKRSKKRNPGSFSAVETCHPGSTERLGEFIPGAQLPARLPSEGSCVPDTIGSASNYLVWQASGASQSRAGPAQQAEHGSGNNTQESVSSEVPSRFNTLVSAACSANPSQEGSTMDFVRPQSPQVEETVLDLAALDFVTPQCPISNNGNVLDLADLDFVAPLLDMTDLDFVDTQSSFFPHFYSFEQNVPLAQNQD</sequence>
<gene>
    <name evidence="2" type="ORF">N7537_011464</name>
</gene>
<feature type="region of interest" description="Disordered" evidence="1">
    <location>
        <begin position="411"/>
        <end position="435"/>
    </location>
</feature>
<evidence type="ECO:0000256" key="1">
    <source>
        <dbReference type="SAM" id="MobiDB-lite"/>
    </source>
</evidence>
<keyword evidence="3" id="KW-1185">Reference proteome</keyword>
<proteinExistence type="predicted"/>
<dbReference type="Proteomes" id="UP001213799">
    <property type="component" value="Unassembled WGS sequence"/>
</dbReference>